<name>A0A2M7U4H1_9BACT</name>
<sequence>EHDDFITQFRRSADGLFSPYTVTEHLNEHTPRNLRGLWPTEGQIGKIIFSEQETFGFFEFMVKKTTPATILKMDKNYLMQEFTSFTERNNHSPEMR</sequence>
<dbReference type="Proteomes" id="UP000230027">
    <property type="component" value="Unassembled WGS sequence"/>
</dbReference>
<accession>A0A2M7U4H1</accession>
<dbReference type="AlphaFoldDB" id="A0A2M7U4H1"/>
<evidence type="ECO:0000313" key="2">
    <source>
        <dbReference type="Proteomes" id="UP000230027"/>
    </source>
</evidence>
<feature type="non-terminal residue" evidence="1">
    <location>
        <position position="1"/>
    </location>
</feature>
<dbReference type="EMBL" id="PFOD01000044">
    <property type="protein sequence ID" value="PIZ65567.1"/>
    <property type="molecule type" value="Genomic_DNA"/>
</dbReference>
<reference evidence="2" key="1">
    <citation type="submission" date="2017-09" db="EMBL/GenBank/DDBJ databases">
        <title>Depth-based differentiation of microbial function through sediment-hosted aquifers and enrichment of novel symbionts in the deep terrestrial subsurface.</title>
        <authorList>
            <person name="Probst A.J."/>
            <person name="Ladd B."/>
            <person name="Jarett J.K."/>
            <person name="Geller-Mcgrath D.E."/>
            <person name="Sieber C.M.K."/>
            <person name="Emerson J.B."/>
            <person name="Anantharaman K."/>
            <person name="Thomas B.C."/>
            <person name="Malmstrom R."/>
            <person name="Stieglmeier M."/>
            <person name="Klingl A."/>
            <person name="Woyke T."/>
            <person name="Ryan C.M."/>
            <person name="Banfield J.F."/>
        </authorList>
    </citation>
    <scope>NUCLEOTIDE SEQUENCE [LARGE SCALE GENOMIC DNA]</scope>
</reference>
<evidence type="ECO:0000313" key="1">
    <source>
        <dbReference type="EMBL" id="PIZ65567.1"/>
    </source>
</evidence>
<protein>
    <submittedName>
        <fullName evidence="1">Uncharacterized protein</fullName>
    </submittedName>
</protein>
<proteinExistence type="predicted"/>
<organism evidence="1 2">
    <name type="scientific">Candidatus Roizmanbacteria bacterium CG_4_10_14_0_2_um_filter_36_9</name>
    <dbReference type="NCBI Taxonomy" id="1974823"/>
    <lineage>
        <taxon>Bacteria</taxon>
        <taxon>Candidatus Roizmaniibacteriota</taxon>
    </lineage>
</organism>
<gene>
    <name evidence="1" type="ORF">COY14_02010</name>
</gene>
<comment type="caution">
    <text evidence="1">The sequence shown here is derived from an EMBL/GenBank/DDBJ whole genome shotgun (WGS) entry which is preliminary data.</text>
</comment>